<comment type="similarity">
    <text evidence="4">Belongs to the WhiA family.</text>
</comment>
<dbReference type="Proteomes" id="UP000180254">
    <property type="component" value="Unassembled WGS sequence"/>
</dbReference>
<comment type="function">
    <text evidence="4">Involved in cell division and chromosome segregation.</text>
</comment>
<dbReference type="PANTHER" id="PTHR37307:SF1">
    <property type="entry name" value="CELL DIVISION PROTEIN WHIA-RELATED"/>
    <property type="match status" value="1"/>
</dbReference>
<comment type="caution">
    <text evidence="8">The sequence shown here is derived from an EMBL/GenBank/DDBJ whole genome shotgun (WGS) entry which is preliminary data.</text>
</comment>
<dbReference type="InterPro" id="IPR018478">
    <property type="entry name" value="Sporu_reg_WhiA_N_dom"/>
</dbReference>
<dbReference type="Pfam" id="PF10298">
    <property type="entry name" value="WhiA_N"/>
    <property type="match status" value="1"/>
</dbReference>
<evidence type="ECO:0000256" key="1">
    <source>
        <dbReference type="ARBA" id="ARBA00022618"/>
    </source>
</evidence>
<dbReference type="InterPro" id="IPR039518">
    <property type="entry name" value="WhiA_LAGLIDADG_dom"/>
</dbReference>
<evidence type="ECO:0000256" key="2">
    <source>
        <dbReference type="ARBA" id="ARBA00023125"/>
    </source>
</evidence>
<dbReference type="HAMAP" id="MF_01420">
    <property type="entry name" value="HTH_type_WhiA"/>
    <property type="match status" value="1"/>
</dbReference>
<sequence length="325" mass="36878">MPSFSTTTKDEISKLELKSKCCLRAEIAAIIQMSGSLSISGGGISLKVTTENASIARRIFNLLKVIYEVHSDIVVRKNRQLKKNNSYMINVEGSEKVEHILRDIEVLRDRESIYYGLSNRISPNIVKDRCCKRAYIRGAFLGGGSISNPERTYHFEFITNDDEYSKDLSELVNSFGLKSKVVTRKDYYIVYIKEGEQVVDLLNIMGAHNALLRLEDIRVLKEMRNNINRIVNCETANLAKTINASLRQIKKIEFIDNTMGIENLPENLKEIARLRIENQDASLKELGELLSPPVGKSGVNHRLRKLEEIADELSEGGKRVDRENC</sequence>
<dbReference type="RefSeq" id="WP_071063259.1">
    <property type="nucleotide sequence ID" value="NZ_MKIE01000005.1"/>
</dbReference>
<dbReference type="InterPro" id="IPR023054">
    <property type="entry name" value="Sporulation_regulator_WhiA_C"/>
</dbReference>
<keyword evidence="9" id="KW-1185">Reference proteome</keyword>
<dbReference type="PANTHER" id="PTHR37307">
    <property type="entry name" value="CELL DIVISION PROTEIN WHIA-RELATED"/>
    <property type="match status" value="1"/>
</dbReference>
<dbReference type="GO" id="GO:0003677">
    <property type="term" value="F:DNA binding"/>
    <property type="evidence" value="ECO:0007669"/>
    <property type="project" value="UniProtKB-UniRule"/>
</dbReference>
<dbReference type="EMBL" id="MKIE01000005">
    <property type="protein sequence ID" value="OHW62051.1"/>
    <property type="molecule type" value="Genomic_DNA"/>
</dbReference>
<dbReference type="OrthoDB" id="401278at2"/>
<gene>
    <name evidence="4 8" type="primary">whiA</name>
    <name evidence="8" type="ORF">EUAN_14990</name>
</gene>
<dbReference type="InterPro" id="IPR027434">
    <property type="entry name" value="Homing_endonucl"/>
</dbReference>
<dbReference type="GO" id="GO:0043937">
    <property type="term" value="P:regulation of sporulation"/>
    <property type="evidence" value="ECO:0007669"/>
    <property type="project" value="InterPro"/>
</dbReference>
<dbReference type="AlphaFoldDB" id="A0A1S1V5W3"/>
<dbReference type="Pfam" id="PF02650">
    <property type="entry name" value="HTH_WhiA"/>
    <property type="match status" value="1"/>
</dbReference>
<feature type="domain" description="Sporulation transcription regulator WhiA N-terminal" evidence="6">
    <location>
        <begin position="20"/>
        <end position="106"/>
    </location>
</feature>
<dbReference type="Gene3D" id="3.10.28.10">
    <property type="entry name" value="Homing endonucleases"/>
    <property type="match status" value="1"/>
</dbReference>
<organism evidence="8 9">
    <name type="scientific">Andreesenia angusta</name>
    <dbReference type="NCBI Taxonomy" id="39480"/>
    <lineage>
        <taxon>Bacteria</taxon>
        <taxon>Bacillati</taxon>
        <taxon>Bacillota</taxon>
        <taxon>Tissierellia</taxon>
        <taxon>Tissierellales</taxon>
        <taxon>Gottschalkiaceae</taxon>
        <taxon>Andreesenia</taxon>
    </lineage>
</organism>
<keyword evidence="1 4" id="KW-0132">Cell division</keyword>
<evidence type="ECO:0000256" key="4">
    <source>
        <dbReference type="HAMAP-Rule" id="MF_01420"/>
    </source>
</evidence>
<dbReference type="Pfam" id="PF14527">
    <property type="entry name" value="LAGLIDADG_WhiA"/>
    <property type="match status" value="1"/>
</dbReference>
<evidence type="ECO:0000313" key="9">
    <source>
        <dbReference type="Proteomes" id="UP000180254"/>
    </source>
</evidence>
<evidence type="ECO:0000259" key="6">
    <source>
        <dbReference type="Pfam" id="PF10298"/>
    </source>
</evidence>
<feature type="domain" description="WhiA LAGLIDADG-like" evidence="7">
    <location>
        <begin position="133"/>
        <end position="224"/>
    </location>
</feature>
<keyword evidence="3 4" id="KW-0131">Cell cycle</keyword>
<dbReference type="SUPFAM" id="SSF55608">
    <property type="entry name" value="Homing endonucleases"/>
    <property type="match status" value="1"/>
</dbReference>
<dbReference type="InterPro" id="IPR003802">
    <property type="entry name" value="Sporulation_regulator_WhiA"/>
</dbReference>
<name>A0A1S1V5W3_9FIRM</name>
<evidence type="ECO:0000256" key="3">
    <source>
        <dbReference type="ARBA" id="ARBA00023306"/>
    </source>
</evidence>
<protein>
    <recommendedName>
        <fullName evidence="4">Probable cell division protein WhiA</fullName>
    </recommendedName>
</protein>
<feature type="domain" description="Sporulation regulator WhiA C-terminal" evidence="5">
    <location>
        <begin position="227"/>
        <end position="310"/>
    </location>
</feature>
<evidence type="ECO:0000313" key="8">
    <source>
        <dbReference type="EMBL" id="OHW62051.1"/>
    </source>
</evidence>
<proteinExistence type="inferred from homology"/>
<reference evidence="8 9" key="1">
    <citation type="submission" date="2016-09" db="EMBL/GenBank/DDBJ databases">
        <title>Genome sequence of Eubacterium angustum.</title>
        <authorList>
            <person name="Poehlein A."/>
            <person name="Daniel R."/>
        </authorList>
    </citation>
    <scope>NUCLEOTIDE SEQUENCE [LARGE SCALE GENOMIC DNA]</scope>
    <source>
        <strain evidence="8 9">DSM 1989</strain>
    </source>
</reference>
<dbReference type="NCBIfam" id="TIGR00647">
    <property type="entry name" value="DNA_bind_WhiA"/>
    <property type="match status" value="1"/>
</dbReference>
<evidence type="ECO:0000259" key="7">
    <source>
        <dbReference type="Pfam" id="PF14527"/>
    </source>
</evidence>
<keyword evidence="2 4" id="KW-0238">DNA-binding</keyword>
<evidence type="ECO:0000259" key="5">
    <source>
        <dbReference type="Pfam" id="PF02650"/>
    </source>
</evidence>
<dbReference type="GO" id="GO:0051301">
    <property type="term" value="P:cell division"/>
    <property type="evidence" value="ECO:0007669"/>
    <property type="project" value="UniProtKB-UniRule"/>
</dbReference>
<accession>A0A1S1V5W3</accession>
<dbReference type="STRING" id="39480.EUAN_14990"/>